<protein>
    <submittedName>
        <fullName evidence="2">M15 family metallopeptidase</fullName>
        <ecNumber evidence="2">3.4.-.-</ecNumber>
    </submittedName>
</protein>
<organism evidence="2 3">
    <name type="scientific">Kribbella deserti</name>
    <dbReference type="NCBI Taxonomy" id="1926257"/>
    <lineage>
        <taxon>Bacteria</taxon>
        <taxon>Bacillati</taxon>
        <taxon>Actinomycetota</taxon>
        <taxon>Actinomycetes</taxon>
        <taxon>Propionibacteriales</taxon>
        <taxon>Kribbellaceae</taxon>
        <taxon>Kribbella</taxon>
    </lineage>
</organism>
<sequence length="264" mass="29343">MPLSQNGYSANDITATSVQIIPGTVRKIRLRKGDTGWLLRHFAAWFDKHIETIDHDGQLDDWGYAERPIRGSKKTLSNHASGTAIDLNAPEHPLGVWNTFTSAQETKIRQQLKIYEGCIRWGGDYKNGRPDEMHFEINKHAAAVTKVARKLRGTGANPKPPAPGSDTTISLWSMNHARQGLAMNGTTLTDVQQFMAFTRVIEPATKDTEQAWLRAVQSGNWARASELYVHAVKVVQTHARLTQDGIFGPKTGAYLTKRGGWTIT</sequence>
<proteinExistence type="predicted"/>
<keyword evidence="3" id="KW-1185">Reference proteome</keyword>
<keyword evidence="2" id="KW-0378">Hydrolase</keyword>
<dbReference type="EMBL" id="JBHLTC010000001">
    <property type="protein sequence ID" value="MFC0622805.1"/>
    <property type="molecule type" value="Genomic_DNA"/>
</dbReference>
<dbReference type="EC" id="3.4.-.-" evidence="2"/>
<evidence type="ECO:0000313" key="2">
    <source>
        <dbReference type="EMBL" id="MFC0622805.1"/>
    </source>
</evidence>
<dbReference type="SUPFAM" id="SSF55166">
    <property type="entry name" value="Hedgehog/DD-peptidase"/>
    <property type="match status" value="1"/>
</dbReference>
<accession>A0ABV6QDU1</accession>
<reference evidence="2 3" key="1">
    <citation type="submission" date="2024-09" db="EMBL/GenBank/DDBJ databases">
        <authorList>
            <person name="Sun Q."/>
            <person name="Mori K."/>
        </authorList>
    </citation>
    <scope>NUCLEOTIDE SEQUENCE [LARGE SCALE GENOMIC DNA]</scope>
    <source>
        <strain evidence="2 3">CGMCC 1.15906</strain>
    </source>
</reference>
<dbReference type="RefSeq" id="WP_380043482.1">
    <property type="nucleotide sequence ID" value="NZ_JBHLTC010000001.1"/>
</dbReference>
<name>A0ABV6QDU1_9ACTN</name>
<evidence type="ECO:0000313" key="3">
    <source>
        <dbReference type="Proteomes" id="UP001589890"/>
    </source>
</evidence>
<dbReference type="Pfam" id="PF13539">
    <property type="entry name" value="Peptidase_M15_4"/>
    <property type="match status" value="1"/>
</dbReference>
<dbReference type="InterPro" id="IPR039561">
    <property type="entry name" value="Peptidase_M15C"/>
</dbReference>
<dbReference type="Gene3D" id="3.30.1380.10">
    <property type="match status" value="1"/>
</dbReference>
<feature type="domain" description="Peptidase M15C" evidence="1">
    <location>
        <begin position="71"/>
        <end position="137"/>
    </location>
</feature>
<gene>
    <name evidence="2" type="ORF">ACFFGN_01960</name>
</gene>
<dbReference type="Proteomes" id="UP001589890">
    <property type="component" value="Unassembled WGS sequence"/>
</dbReference>
<evidence type="ECO:0000259" key="1">
    <source>
        <dbReference type="Pfam" id="PF13539"/>
    </source>
</evidence>
<dbReference type="GO" id="GO:0016787">
    <property type="term" value="F:hydrolase activity"/>
    <property type="evidence" value="ECO:0007669"/>
    <property type="project" value="UniProtKB-KW"/>
</dbReference>
<comment type="caution">
    <text evidence="2">The sequence shown here is derived from an EMBL/GenBank/DDBJ whole genome shotgun (WGS) entry which is preliminary data.</text>
</comment>
<dbReference type="InterPro" id="IPR009045">
    <property type="entry name" value="Zn_M74/Hedgehog-like"/>
</dbReference>